<dbReference type="CDD" id="cd13631">
    <property type="entry name" value="PBP2_Ct-PDT_like"/>
    <property type="match status" value="1"/>
</dbReference>
<sequence>MKPETAFIPRLNFYILWSSYLSDSDGKSNHTDMMDDYSASAKALVAEMQAKAALSPTKAVAFQGAPGCNSNIAIQDLFPDSLPLPCFSFADALTAVKEGRAGRAMIPIENSLNGRVADMHFLLPESGLTIQAEYFLPINHCLVAPKGAGEITHVLSHPQALGQCRHWLQAHNLRALAHADTAGAAAEVADRKQAGLAALSPALAAKLYGLEILEKGIADGDTNITRFVVLAEADTALQDLPPIRQNLSGKMMTSLLFTVKNTPSALLNAIKGFGDNQVNMTKLESYQHGASFSATQFYADVEGEPSEDNVARALDILQENACDLRILGVYAQARPRQ</sequence>
<dbReference type="SUPFAM" id="SSF53850">
    <property type="entry name" value="Periplasmic binding protein-like II"/>
    <property type="match status" value="1"/>
</dbReference>
<evidence type="ECO:0000313" key="11">
    <source>
        <dbReference type="Proteomes" id="UP000001173"/>
    </source>
</evidence>
<dbReference type="AlphaFoldDB" id="Q5NLV8"/>
<evidence type="ECO:0000256" key="4">
    <source>
        <dbReference type="ARBA" id="ARBA00023141"/>
    </source>
</evidence>
<feature type="site" description="Essential for prephenate dehydratase activity" evidence="8">
    <location>
        <position position="225"/>
    </location>
</feature>
<dbReference type="UniPathway" id="UPA00121">
    <property type="reaction ID" value="UER00345"/>
</dbReference>
<name>Q5NLV8_ZYMMO</name>
<dbReference type="Gene3D" id="3.40.190.10">
    <property type="entry name" value="Periplasmic binding protein-like II"/>
    <property type="match status" value="2"/>
</dbReference>
<dbReference type="GO" id="GO:0004664">
    <property type="term" value="F:prephenate dehydratase activity"/>
    <property type="evidence" value="ECO:0007669"/>
    <property type="project" value="UniProtKB-EC"/>
</dbReference>
<evidence type="ECO:0000256" key="2">
    <source>
        <dbReference type="ARBA" id="ARBA00013147"/>
    </source>
</evidence>
<dbReference type="EMBL" id="AE008692">
    <property type="protein sequence ID" value="AAV90302.2"/>
    <property type="molecule type" value="Genomic_DNA"/>
</dbReference>
<dbReference type="EC" id="4.2.1.51" evidence="2"/>
<dbReference type="BRENDA" id="4.2.1.51">
    <property type="organism ID" value="6765"/>
</dbReference>
<dbReference type="PANTHER" id="PTHR21022:SF19">
    <property type="entry name" value="PREPHENATE DEHYDRATASE-RELATED"/>
    <property type="match status" value="1"/>
</dbReference>
<keyword evidence="5" id="KW-0584">Phenylalanine biosynthesis</keyword>
<proteinExistence type="predicted"/>
<reference evidence="10 11" key="2">
    <citation type="journal article" date="2009" name="Nat. Biotechnol.">
        <title>Improved genome annotation for Zymomonas mobilis.</title>
        <authorList>
            <person name="Yang S."/>
            <person name="Pappas K.M."/>
            <person name="Hauser L.J."/>
            <person name="Land M.L."/>
            <person name="Chen G.L."/>
            <person name="Hurst G.B."/>
            <person name="Pan C."/>
            <person name="Kouvelis V.N."/>
            <person name="Typas M.A."/>
            <person name="Pelletier D.A."/>
            <person name="Klingeman D.M."/>
            <person name="Chang Y.J."/>
            <person name="Samatova N.F."/>
            <person name="Brown S.D."/>
        </authorList>
    </citation>
    <scope>NUCLEOTIDE SEQUENCE [LARGE SCALE GENOMIC DNA]</scope>
    <source>
        <strain evidence="11">ATCC 31821 / ZM4 / CP4</strain>
    </source>
</reference>
<feature type="domain" description="Prephenate dehydratase" evidence="9">
    <location>
        <begin position="59"/>
        <end position="232"/>
    </location>
</feature>
<dbReference type="HOGENOM" id="CLU_035008_4_2_5"/>
<dbReference type="KEGG" id="zmo:ZMO1678"/>
<dbReference type="InterPro" id="IPR001086">
    <property type="entry name" value="Preph_deHydtase"/>
</dbReference>
<gene>
    <name evidence="10" type="ordered locus">ZMO1678</name>
</gene>
<dbReference type="Pfam" id="PF00800">
    <property type="entry name" value="PDT"/>
    <property type="match status" value="1"/>
</dbReference>
<keyword evidence="11" id="KW-1185">Reference proteome</keyword>
<dbReference type="CDD" id="cd04905">
    <property type="entry name" value="ACT_CM-PDT"/>
    <property type="match status" value="1"/>
</dbReference>
<keyword evidence="4" id="KW-0057">Aromatic amino acid biosynthesis</keyword>
<dbReference type="PIRSF" id="PIRSF001500">
    <property type="entry name" value="Chor_mut_pdt_Ppr"/>
    <property type="match status" value="1"/>
</dbReference>
<dbReference type="PROSITE" id="PS00857">
    <property type="entry name" value="PREPHENATE_DEHYDR_1"/>
    <property type="match status" value="1"/>
</dbReference>
<evidence type="ECO:0000256" key="8">
    <source>
        <dbReference type="PIRSR" id="PIRSR001500-2"/>
    </source>
</evidence>
<dbReference type="GO" id="GO:0005737">
    <property type="term" value="C:cytoplasm"/>
    <property type="evidence" value="ECO:0007669"/>
    <property type="project" value="TreeGrafter"/>
</dbReference>
<evidence type="ECO:0000256" key="6">
    <source>
        <dbReference type="ARBA" id="ARBA00023239"/>
    </source>
</evidence>
<evidence type="ECO:0000256" key="7">
    <source>
        <dbReference type="ARBA" id="ARBA00047848"/>
    </source>
</evidence>
<dbReference type="InterPro" id="IPR018528">
    <property type="entry name" value="Preph_deHydtase_CS"/>
</dbReference>
<dbReference type="InterPro" id="IPR045865">
    <property type="entry name" value="ACT-like_dom_sf"/>
</dbReference>
<reference evidence="10 11" key="1">
    <citation type="journal article" date="2005" name="Nat. Biotechnol.">
        <title>The genome sequence of the ethanologenic bacterium Zymomonas mobilis ZM4.</title>
        <authorList>
            <person name="Seo J.S."/>
            <person name="Chong H."/>
            <person name="Park H.S."/>
            <person name="Yoon K.O."/>
            <person name="Jung C."/>
            <person name="Kim J.J."/>
            <person name="Hong J.H."/>
            <person name="Kim H."/>
            <person name="Kim J.H."/>
            <person name="Kil J.I."/>
            <person name="Park C.J."/>
            <person name="Oh H.M."/>
            <person name="Lee J.S."/>
            <person name="Jin S.J."/>
            <person name="Um H.W."/>
            <person name="Lee H.J."/>
            <person name="Oh S.J."/>
            <person name="Kim J.Y."/>
            <person name="Kang H.L."/>
            <person name="Lee S.Y."/>
            <person name="Lee K.J."/>
            <person name="Kang H.S."/>
        </authorList>
    </citation>
    <scope>NUCLEOTIDE SEQUENCE [LARGE SCALE GENOMIC DNA]</scope>
    <source>
        <strain evidence="11">ATCC 31821 / ZM4 / CP4</strain>
    </source>
</reference>
<dbReference type="PROSITE" id="PS51171">
    <property type="entry name" value="PREPHENATE_DEHYDR_3"/>
    <property type="match status" value="1"/>
</dbReference>
<dbReference type="PANTHER" id="PTHR21022">
    <property type="entry name" value="PREPHENATE DEHYDRATASE P PROTEIN"/>
    <property type="match status" value="1"/>
</dbReference>
<evidence type="ECO:0000256" key="5">
    <source>
        <dbReference type="ARBA" id="ARBA00023222"/>
    </source>
</evidence>
<dbReference type="NCBIfam" id="NF008866">
    <property type="entry name" value="PRK11899.1"/>
    <property type="match status" value="1"/>
</dbReference>
<organism evidence="10 11">
    <name type="scientific">Zymomonas mobilis subsp. mobilis (strain ATCC 31821 / ZM4 / CP4)</name>
    <dbReference type="NCBI Taxonomy" id="264203"/>
    <lineage>
        <taxon>Bacteria</taxon>
        <taxon>Pseudomonadati</taxon>
        <taxon>Pseudomonadota</taxon>
        <taxon>Alphaproteobacteria</taxon>
        <taxon>Sphingomonadales</taxon>
        <taxon>Zymomonadaceae</taxon>
        <taxon>Zymomonas</taxon>
    </lineage>
</organism>
<dbReference type="Proteomes" id="UP000001173">
    <property type="component" value="Chromosome"/>
</dbReference>
<dbReference type="RefSeq" id="WP_011241426.1">
    <property type="nucleotide sequence ID" value="NC_006526.2"/>
</dbReference>
<evidence type="ECO:0000259" key="9">
    <source>
        <dbReference type="PROSITE" id="PS51171"/>
    </source>
</evidence>
<dbReference type="STRING" id="264203.ZMO1678"/>
<dbReference type="Gene3D" id="3.30.70.260">
    <property type="match status" value="1"/>
</dbReference>
<keyword evidence="3" id="KW-0028">Amino-acid biosynthesis</keyword>
<evidence type="ECO:0000256" key="3">
    <source>
        <dbReference type="ARBA" id="ARBA00022605"/>
    </source>
</evidence>
<keyword evidence="6 10" id="KW-0456">Lyase</keyword>
<accession>Q5NLV8</accession>
<comment type="catalytic activity">
    <reaction evidence="7">
        <text>prephenate + H(+) = 3-phenylpyruvate + CO2 + H2O</text>
        <dbReference type="Rhea" id="RHEA:21648"/>
        <dbReference type="ChEBI" id="CHEBI:15377"/>
        <dbReference type="ChEBI" id="CHEBI:15378"/>
        <dbReference type="ChEBI" id="CHEBI:16526"/>
        <dbReference type="ChEBI" id="CHEBI:18005"/>
        <dbReference type="ChEBI" id="CHEBI:29934"/>
        <dbReference type="EC" id="4.2.1.51"/>
    </reaction>
</comment>
<dbReference type="GO" id="GO:0009094">
    <property type="term" value="P:L-phenylalanine biosynthetic process"/>
    <property type="evidence" value="ECO:0007669"/>
    <property type="project" value="UniProtKB-UniPathway"/>
</dbReference>
<protein>
    <recommendedName>
        <fullName evidence="2">prephenate dehydratase</fullName>
        <ecNumber evidence="2">4.2.1.51</ecNumber>
    </recommendedName>
</protein>
<dbReference type="InterPro" id="IPR008242">
    <property type="entry name" value="Chor_mutase/pphenate_deHydtase"/>
</dbReference>
<dbReference type="eggNOG" id="COG0077">
    <property type="taxonomic scope" value="Bacteria"/>
</dbReference>
<comment type="pathway">
    <text evidence="1">Amino-acid biosynthesis; L-phenylalanine biosynthesis; phenylpyruvate from prephenate: step 1/1.</text>
</comment>
<evidence type="ECO:0000256" key="1">
    <source>
        <dbReference type="ARBA" id="ARBA00004741"/>
    </source>
</evidence>
<dbReference type="SUPFAM" id="SSF55021">
    <property type="entry name" value="ACT-like"/>
    <property type="match status" value="1"/>
</dbReference>
<evidence type="ECO:0000313" key="10">
    <source>
        <dbReference type="EMBL" id="AAV90302.2"/>
    </source>
</evidence>